<dbReference type="Pfam" id="PF07701">
    <property type="entry name" value="HNOBA"/>
    <property type="match status" value="1"/>
</dbReference>
<feature type="region of interest" description="Disordered" evidence="8">
    <location>
        <begin position="63"/>
        <end position="98"/>
    </location>
</feature>
<feature type="region of interest" description="Disordered" evidence="8">
    <location>
        <begin position="185"/>
        <end position="213"/>
    </location>
</feature>
<dbReference type="Gene3D" id="3.90.1520.10">
    <property type="entry name" value="H-NOX domain"/>
    <property type="match status" value="2"/>
</dbReference>
<dbReference type="Gene3D" id="6.10.250.780">
    <property type="match status" value="1"/>
</dbReference>
<dbReference type="Pfam" id="PF00211">
    <property type="entry name" value="Guanylate_cyc"/>
    <property type="match status" value="1"/>
</dbReference>
<dbReference type="InterPro" id="IPR042463">
    <property type="entry name" value="HNOB_dom_associated_sf"/>
</dbReference>
<organism evidence="10 11">
    <name type="scientific">Brenthis ino</name>
    <name type="common">lesser marbled fritillary</name>
    <dbReference type="NCBI Taxonomy" id="405034"/>
    <lineage>
        <taxon>Eukaryota</taxon>
        <taxon>Metazoa</taxon>
        <taxon>Ecdysozoa</taxon>
        <taxon>Arthropoda</taxon>
        <taxon>Hexapoda</taxon>
        <taxon>Insecta</taxon>
        <taxon>Pterygota</taxon>
        <taxon>Neoptera</taxon>
        <taxon>Endopterygota</taxon>
        <taxon>Lepidoptera</taxon>
        <taxon>Glossata</taxon>
        <taxon>Ditrysia</taxon>
        <taxon>Papilionoidea</taxon>
        <taxon>Nymphalidae</taxon>
        <taxon>Heliconiinae</taxon>
        <taxon>Argynnini</taxon>
        <taxon>Brenthis</taxon>
    </lineage>
</organism>
<keyword evidence="6" id="KW-0456">Lyase</keyword>
<keyword evidence="3" id="KW-0963">Cytoplasm</keyword>
<keyword evidence="11" id="KW-1185">Reference proteome</keyword>
<protein>
    <recommendedName>
        <fullName evidence="2">guanylate cyclase</fullName>
        <ecNumber evidence="2">4.6.1.2</ecNumber>
    </recommendedName>
</protein>
<dbReference type="InterPro" id="IPR011644">
    <property type="entry name" value="Heme_NO-bd"/>
</dbReference>
<feature type="compositionally biased region" description="Low complexity" evidence="8">
    <location>
        <begin position="185"/>
        <end position="208"/>
    </location>
</feature>
<dbReference type="Gene3D" id="3.30.70.1230">
    <property type="entry name" value="Nucleotide cyclase"/>
    <property type="match status" value="1"/>
</dbReference>
<feature type="non-terminal residue" evidence="10">
    <location>
        <position position="799"/>
    </location>
</feature>
<dbReference type="InterPro" id="IPR011645">
    <property type="entry name" value="HNOB_dom_associated"/>
</dbReference>
<keyword evidence="5" id="KW-0342">GTP-binding</keyword>
<sequence length="799" mass="90317">MYGWLLESVQHFIVEECGEEIWETILREAGARNTVFLTRQQYPDTLMPRLACALARLLTKDPLSPATSNPGSPAPRKLSFKSKPTWRSSSVHGDNRNQTFKCPFTATNALTAVTKKEIHAYTSSEEIRSPTHGSTLSTNKISESEELSLVPASVNVRDRRSLGVHLEHSICKEDKDVSEEIIPETTEITENTENNEDAPSTSASPARRSSLKPAIRKNSCTVALDIHKRRGSTVSLRPRLNSLSLVNADRLNALKEKLGTPEKVMHFFGRCFVKFFSNYGYDTMIRATGRYFCTFLQSVDNIHQRMRFTFPRMRSPCMQLTRAHIHGAELRYSSTRAGYTYYLMGQLYEIAEDIFSLKLKVSIVKESLEGNYYVAVLRLEFDNSDYVQSLMARKSQPCLLPQVPVSLLLQLFPFGVLLDRKMKILKAGDKLMEAWGGPHNRIEKSSINEVLRLRKPKVTFTWDKVVCMQTIMFELELMRWRARCINDSRRGSQGARAILLKGPIYFLEEIEALIFLCSPIFNDLEELKQAGLYLADMNGHGLSKEMLLQGWQHLSRLELLFEKAESRSLTLEKSCRLVEQWKKRGDQLLYSMIPKTIADQLRSGNPLPPMKFDSVTIMFCGLQLTETITRADVMQTVAYMNDVYSRIDRLLDTHRVYKVETVGTVYMVVSGAPKKNRAHAQATASAALAVSQALPMLTIGLHSGLCYAAVLGLRQPRYCLVGDTVNTASRMQTTSEPGRIQISSQTAAQLPAGKFRLRRRGLTKVKGKGMMETFWLEGEIEEEEQDEALQLLAELCGGD</sequence>
<accession>A0A8J9VJC0</accession>
<evidence type="ECO:0000256" key="4">
    <source>
        <dbReference type="ARBA" id="ARBA00022741"/>
    </source>
</evidence>
<dbReference type="InterPro" id="IPR029787">
    <property type="entry name" value="Nucleotide_cyclase"/>
</dbReference>
<evidence type="ECO:0000256" key="8">
    <source>
        <dbReference type="SAM" id="MobiDB-lite"/>
    </source>
</evidence>
<evidence type="ECO:0000313" key="11">
    <source>
        <dbReference type="Proteomes" id="UP000838878"/>
    </source>
</evidence>
<dbReference type="InterPro" id="IPR001054">
    <property type="entry name" value="A/G_cyclase"/>
</dbReference>
<dbReference type="PANTHER" id="PTHR45655:SF5">
    <property type="entry name" value="SOLUBLE GUANYLATE CYCLASE 89DA-RELATED"/>
    <property type="match status" value="1"/>
</dbReference>
<dbReference type="EMBL" id="OV170224">
    <property type="protein sequence ID" value="CAH0723568.1"/>
    <property type="molecule type" value="Genomic_DNA"/>
</dbReference>
<dbReference type="GO" id="GO:0070482">
    <property type="term" value="P:response to oxygen levels"/>
    <property type="evidence" value="ECO:0007669"/>
    <property type="project" value="TreeGrafter"/>
</dbReference>
<feature type="compositionally biased region" description="Polar residues" evidence="8">
    <location>
        <begin position="85"/>
        <end position="98"/>
    </location>
</feature>
<evidence type="ECO:0000256" key="5">
    <source>
        <dbReference type="ARBA" id="ARBA00023134"/>
    </source>
</evidence>
<name>A0A8J9VJC0_9NEOP</name>
<dbReference type="InterPro" id="IPR038158">
    <property type="entry name" value="H-NOX_domain_sf"/>
</dbReference>
<dbReference type="Gene3D" id="3.30.450.260">
    <property type="entry name" value="Haem NO binding associated domain"/>
    <property type="match status" value="1"/>
</dbReference>
<dbReference type="Proteomes" id="UP000838878">
    <property type="component" value="Chromosome 4"/>
</dbReference>
<dbReference type="GO" id="GO:0020037">
    <property type="term" value="F:heme binding"/>
    <property type="evidence" value="ECO:0007669"/>
    <property type="project" value="InterPro"/>
</dbReference>
<dbReference type="GO" id="GO:0019934">
    <property type="term" value="P:cGMP-mediated signaling"/>
    <property type="evidence" value="ECO:0007669"/>
    <property type="project" value="TreeGrafter"/>
</dbReference>
<keyword evidence="4" id="KW-0547">Nucleotide-binding</keyword>
<dbReference type="SUPFAM" id="SSF111126">
    <property type="entry name" value="Ligand-binding domain in the NO signalling and Golgi transport"/>
    <property type="match status" value="2"/>
</dbReference>
<dbReference type="AlphaFoldDB" id="A0A8J9VJC0"/>
<dbReference type="SMART" id="SM00044">
    <property type="entry name" value="CYCc"/>
    <property type="match status" value="1"/>
</dbReference>
<dbReference type="GO" id="GO:0004383">
    <property type="term" value="F:guanylate cyclase activity"/>
    <property type="evidence" value="ECO:0007669"/>
    <property type="project" value="UniProtKB-EC"/>
</dbReference>
<comment type="subcellular location">
    <subcellularLocation>
        <location evidence="1">Cytoplasm</location>
    </subcellularLocation>
</comment>
<dbReference type="CDD" id="cd07302">
    <property type="entry name" value="CHD"/>
    <property type="match status" value="1"/>
</dbReference>
<evidence type="ECO:0000256" key="2">
    <source>
        <dbReference type="ARBA" id="ARBA00012202"/>
    </source>
</evidence>
<evidence type="ECO:0000259" key="9">
    <source>
        <dbReference type="PROSITE" id="PS50125"/>
    </source>
</evidence>
<proteinExistence type="predicted"/>
<feature type="domain" description="Guanylate cyclase" evidence="9">
    <location>
        <begin position="616"/>
        <end position="732"/>
    </location>
</feature>
<evidence type="ECO:0000313" key="10">
    <source>
        <dbReference type="EMBL" id="CAH0723568.1"/>
    </source>
</evidence>
<evidence type="ECO:0000256" key="6">
    <source>
        <dbReference type="ARBA" id="ARBA00023239"/>
    </source>
</evidence>
<dbReference type="GO" id="GO:0008074">
    <property type="term" value="C:guanylate cyclase complex, soluble"/>
    <property type="evidence" value="ECO:0007669"/>
    <property type="project" value="TreeGrafter"/>
</dbReference>
<dbReference type="OrthoDB" id="60033at2759"/>
<dbReference type="SUPFAM" id="SSF55073">
    <property type="entry name" value="Nucleotide cyclase"/>
    <property type="match status" value="1"/>
</dbReference>
<dbReference type="EC" id="4.6.1.2" evidence="2"/>
<evidence type="ECO:0000256" key="3">
    <source>
        <dbReference type="ARBA" id="ARBA00022490"/>
    </source>
</evidence>
<dbReference type="PROSITE" id="PS50125">
    <property type="entry name" value="GUANYLATE_CYCLASE_2"/>
    <property type="match status" value="1"/>
</dbReference>
<evidence type="ECO:0000256" key="1">
    <source>
        <dbReference type="ARBA" id="ARBA00004496"/>
    </source>
</evidence>
<reference evidence="10" key="1">
    <citation type="submission" date="2021-12" db="EMBL/GenBank/DDBJ databases">
        <authorList>
            <person name="Martin H S."/>
        </authorList>
    </citation>
    <scope>NUCLEOTIDE SEQUENCE</scope>
</reference>
<dbReference type="GO" id="GO:0005525">
    <property type="term" value="F:GTP binding"/>
    <property type="evidence" value="ECO:0007669"/>
    <property type="project" value="UniProtKB-KW"/>
</dbReference>
<dbReference type="PANTHER" id="PTHR45655">
    <property type="entry name" value="GUANYLATE CYCLASE SOLUBLE SUBUNIT BETA-2"/>
    <property type="match status" value="1"/>
</dbReference>
<keyword evidence="7" id="KW-0141">cGMP biosynthesis</keyword>
<gene>
    <name evidence="10" type="ORF">BINO364_LOCUS9384</name>
</gene>
<dbReference type="InterPro" id="IPR024096">
    <property type="entry name" value="NO_sig/Golgi_transp_ligand-bd"/>
</dbReference>
<dbReference type="Pfam" id="PF07700">
    <property type="entry name" value="HNOB"/>
    <property type="match status" value="2"/>
</dbReference>
<evidence type="ECO:0000256" key="7">
    <source>
        <dbReference type="ARBA" id="ARBA00023293"/>
    </source>
</evidence>